<feature type="region of interest" description="Disordered" evidence="1">
    <location>
        <begin position="1"/>
        <end position="20"/>
    </location>
</feature>
<evidence type="ECO:0000313" key="3">
    <source>
        <dbReference type="Proteomes" id="UP001501094"/>
    </source>
</evidence>
<gene>
    <name evidence="2" type="ORF">GCM10009751_03420</name>
</gene>
<organism evidence="2 3">
    <name type="scientific">Myceligenerans crystallogenes</name>
    <dbReference type="NCBI Taxonomy" id="316335"/>
    <lineage>
        <taxon>Bacteria</taxon>
        <taxon>Bacillati</taxon>
        <taxon>Actinomycetota</taxon>
        <taxon>Actinomycetes</taxon>
        <taxon>Micrococcales</taxon>
        <taxon>Promicromonosporaceae</taxon>
        <taxon>Myceligenerans</taxon>
    </lineage>
</organism>
<evidence type="ECO:0008006" key="4">
    <source>
        <dbReference type="Google" id="ProtNLM"/>
    </source>
</evidence>
<evidence type="ECO:0000313" key="2">
    <source>
        <dbReference type="EMBL" id="GAA1850375.1"/>
    </source>
</evidence>
<keyword evidence="3" id="KW-1185">Reference proteome</keyword>
<dbReference type="EMBL" id="BAAANL010000001">
    <property type="protein sequence ID" value="GAA1850375.1"/>
    <property type="molecule type" value="Genomic_DNA"/>
</dbReference>
<reference evidence="2 3" key="1">
    <citation type="journal article" date="2019" name="Int. J. Syst. Evol. Microbiol.">
        <title>The Global Catalogue of Microorganisms (GCM) 10K type strain sequencing project: providing services to taxonomists for standard genome sequencing and annotation.</title>
        <authorList>
            <consortium name="The Broad Institute Genomics Platform"/>
            <consortium name="The Broad Institute Genome Sequencing Center for Infectious Disease"/>
            <person name="Wu L."/>
            <person name="Ma J."/>
        </authorList>
    </citation>
    <scope>NUCLEOTIDE SEQUENCE [LARGE SCALE GENOMIC DNA]</scope>
    <source>
        <strain evidence="2 3">JCM 14326</strain>
    </source>
</reference>
<protein>
    <recommendedName>
        <fullName evidence="4">Carboxypeptidase regulatory-like domain-containing protein</fullName>
    </recommendedName>
</protein>
<evidence type="ECO:0000256" key="1">
    <source>
        <dbReference type="SAM" id="MobiDB-lite"/>
    </source>
</evidence>
<accession>A0ABN2N2Z9</accession>
<name>A0ABN2N2Z9_9MICO</name>
<dbReference type="Proteomes" id="UP001501094">
    <property type="component" value="Unassembled WGS sequence"/>
</dbReference>
<sequence length="183" mass="19339">MDLNPRVPEIGDDELDVSPAEPLDETDRALLAGLARVTGRMDPMPADLIERSLFAATLAGLEAEVMEVVQLPGALAGVRSSASAAAEDAPAEARTISFTHGDLTLMIQLSRERAGQVRVDGWIAVPTPSYTVELHRPGTEPTRTDADEDGRFSFPAVPHGPASLIVRRPAADGGPVSTPVIEL</sequence>
<comment type="caution">
    <text evidence="2">The sequence shown here is derived from an EMBL/GenBank/DDBJ whole genome shotgun (WGS) entry which is preliminary data.</text>
</comment>
<proteinExistence type="predicted"/>
<dbReference type="RefSeq" id="WP_344098940.1">
    <property type="nucleotide sequence ID" value="NZ_BAAANL010000001.1"/>
</dbReference>